<dbReference type="SUPFAM" id="SSF82153">
    <property type="entry name" value="FAS1 domain"/>
    <property type="match status" value="7"/>
</dbReference>
<dbReference type="FunFam" id="3.10.100.10:FF:000001">
    <property type="entry name" value="Hyaluronan proteoglycan link protein 1"/>
    <property type="match status" value="1"/>
</dbReference>
<dbReference type="GO" id="GO:0034383">
    <property type="term" value="P:low-density lipoprotein particle clearance"/>
    <property type="evidence" value="ECO:0007669"/>
    <property type="project" value="Ensembl"/>
</dbReference>
<keyword evidence="7" id="KW-0675">Receptor</keyword>
<dbReference type="SMART" id="SM00181">
    <property type="entry name" value="EGF"/>
    <property type="match status" value="21"/>
</dbReference>
<dbReference type="Pfam" id="PF02469">
    <property type="entry name" value="Fasciclin"/>
    <property type="match status" value="5"/>
</dbReference>
<feature type="domain" description="EGF-like" evidence="13">
    <location>
        <begin position="1375"/>
        <end position="1416"/>
    </location>
</feature>
<evidence type="ECO:0000256" key="11">
    <source>
        <dbReference type="PROSITE-ProRule" id="PRU00323"/>
    </source>
</evidence>
<evidence type="ECO:0000256" key="4">
    <source>
        <dbReference type="ARBA" id="ARBA00022989"/>
    </source>
</evidence>
<feature type="domain" description="FAS1" evidence="14">
    <location>
        <begin position="1490"/>
        <end position="1620"/>
    </location>
</feature>
<keyword evidence="3 12" id="KW-0812">Transmembrane</keyword>
<keyword evidence="6 10" id="KW-1015">Disulfide bond</keyword>
<evidence type="ECO:0000256" key="2">
    <source>
        <dbReference type="ARBA" id="ARBA00022536"/>
    </source>
</evidence>
<feature type="domain" description="EGF-like" evidence="13">
    <location>
        <begin position="744"/>
        <end position="786"/>
    </location>
</feature>
<evidence type="ECO:0000256" key="9">
    <source>
        <dbReference type="ARBA" id="ARBA00023292"/>
    </source>
</evidence>
<feature type="domain" description="EGF-like" evidence="13">
    <location>
        <begin position="1417"/>
        <end position="1458"/>
    </location>
</feature>
<dbReference type="InterPro" id="IPR000742">
    <property type="entry name" value="EGF"/>
</dbReference>
<evidence type="ECO:0000256" key="3">
    <source>
        <dbReference type="ARBA" id="ARBA00022692"/>
    </source>
</evidence>
<dbReference type="PANTHER" id="PTHR24038:SF8">
    <property type="entry name" value="STABILIN-1"/>
    <property type="match status" value="1"/>
</dbReference>
<dbReference type="PROSITE" id="PS50213">
    <property type="entry name" value="FAS1"/>
    <property type="match status" value="7"/>
</dbReference>
<feature type="disulfide bond" evidence="10">
    <location>
        <begin position="1328"/>
        <end position="1337"/>
    </location>
</feature>
<dbReference type="Pfam" id="PF24887">
    <property type="entry name" value="EGF_STAB1-2"/>
    <property type="match status" value="1"/>
</dbReference>
<feature type="disulfide bond" evidence="10">
    <location>
        <begin position="1958"/>
        <end position="1968"/>
    </location>
</feature>
<dbReference type="SUPFAM" id="SSF57184">
    <property type="entry name" value="Growth factor receptor domain"/>
    <property type="match status" value="1"/>
</dbReference>
<feature type="domain" description="EGF-like" evidence="13">
    <location>
        <begin position="149"/>
        <end position="182"/>
    </location>
</feature>
<dbReference type="PROSITE" id="PS50963">
    <property type="entry name" value="LINK_2"/>
    <property type="match status" value="1"/>
</dbReference>
<dbReference type="Pfam" id="PF00193">
    <property type="entry name" value="Xlink"/>
    <property type="match status" value="1"/>
</dbReference>
<evidence type="ECO:0000256" key="5">
    <source>
        <dbReference type="ARBA" id="ARBA00023136"/>
    </source>
</evidence>
<dbReference type="GO" id="GO:0016020">
    <property type="term" value="C:membrane"/>
    <property type="evidence" value="ECO:0007669"/>
    <property type="project" value="UniProtKB-SubCell"/>
</dbReference>
<evidence type="ECO:0000259" key="15">
    <source>
        <dbReference type="PROSITE" id="PS50963"/>
    </source>
</evidence>
<feature type="disulfide bond" evidence="11">
    <location>
        <begin position="2152"/>
        <end position="2173"/>
    </location>
</feature>
<dbReference type="FunFam" id="2.30.180.10:FF:000005">
    <property type="entry name" value="Stabilin 2"/>
    <property type="match status" value="2"/>
</dbReference>
<dbReference type="InterPro" id="IPR002049">
    <property type="entry name" value="LE_dom"/>
</dbReference>
<dbReference type="Gene3D" id="2.170.300.10">
    <property type="entry name" value="Tie2 ligand-binding domain superfamily"/>
    <property type="match status" value="1"/>
</dbReference>
<dbReference type="Pfam" id="PF12947">
    <property type="entry name" value="EGF_3"/>
    <property type="match status" value="7"/>
</dbReference>
<dbReference type="SMART" id="SM00554">
    <property type="entry name" value="FAS1"/>
    <property type="match status" value="6"/>
</dbReference>
<feature type="disulfide bond" evidence="10">
    <location>
        <begin position="1284"/>
        <end position="1293"/>
    </location>
</feature>
<feature type="domain" description="EGF-like" evidence="13">
    <location>
        <begin position="2030"/>
        <end position="2072"/>
    </location>
</feature>
<feature type="domain" description="EGF-like" evidence="13">
    <location>
        <begin position="1912"/>
        <end position="1949"/>
    </location>
</feature>
<evidence type="ECO:0000259" key="13">
    <source>
        <dbReference type="PROSITE" id="PS50026"/>
    </source>
</evidence>
<evidence type="ECO:0000256" key="6">
    <source>
        <dbReference type="ARBA" id="ARBA00023157"/>
    </source>
</evidence>
<dbReference type="FunFam" id="2.10.25.10:FF:000040">
    <property type="entry name" value="Stabilin 2"/>
    <property type="match status" value="4"/>
</dbReference>
<feature type="disulfide bond" evidence="10">
    <location>
        <begin position="1309"/>
        <end position="1326"/>
    </location>
</feature>
<dbReference type="GO" id="GO:0150024">
    <property type="term" value="P:oxidised low-density lipoprotein particle clearance"/>
    <property type="evidence" value="ECO:0007669"/>
    <property type="project" value="Ensembl"/>
</dbReference>
<protein>
    <submittedName>
        <fullName evidence="16">Stabilin 1</fullName>
    </submittedName>
</protein>
<dbReference type="OrthoDB" id="286301at2759"/>
<feature type="domain" description="EGF-like" evidence="13">
    <location>
        <begin position="1865"/>
        <end position="1905"/>
    </location>
</feature>
<evidence type="ECO:0000313" key="16">
    <source>
        <dbReference type="Ensembl" id="ENSSFOP00015020978.2"/>
    </source>
</evidence>
<dbReference type="GO" id="GO:1901492">
    <property type="term" value="P:positive regulation of lymphangiogenesis"/>
    <property type="evidence" value="ECO:0007669"/>
    <property type="project" value="Ensembl"/>
</dbReference>
<feature type="disulfide bond" evidence="10">
    <location>
        <begin position="684"/>
        <end position="693"/>
    </location>
</feature>
<dbReference type="Gene3D" id="3.10.100.10">
    <property type="entry name" value="Mannose-Binding Protein A, subunit A"/>
    <property type="match status" value="1"/>
</dbReference>
<dbReference type="SUPFAM" id="SSF57196">
    <property type="entry name" value="EGF/Laminin"/>
    <property type="match status" value="2"/>
</dbReference>
<dbReference type="FunFam" id="2.30.180.10:FF:000014">
    <property type="entry name" value="Stabilin 1"/>
    <property type="match status" value="1"/>
</dbReference>
<dbReference type="PROSITE" id="PS00022">
    <property type="entry name" value="EGF_1"/>
    <property type="match status" value="7"/>
</dbReference>
<feature type="domain" description="FAS1" evidence="14">
    <location>
        <begin position="1632"/>
        <end position="1772"/>
    </location>
</feature>
<name>A0A8C9RKG4_SCLFO</name>
<dbReference type="InterPro" id="IPR016187">
    <property type="entry name" value="CTDL_fold"/>
</dbReference>
<dbReference type="PANTHER" id="PTHR24038">
    <property type="entry name" value="STABILIN"/>
    <property type="match status" value="1"/>
</dbReference>
<evidence type="ECO:0000256" key="12">
    <source>
        <dbReference type="SAM" id="Phobius"/>
    </source>
</evidence>
<evidence type="ECO:0000259" key="14">
    <source>
        <dbReference type="PROSITE" id="PS50213"/>
    </source>
</evidence>
<dbReference type="InterPro" id="IPR056806">
    <property type="entry name" value="EGF_STAB1-2"/>
</dbReference>
<feature type="domain" description="EGF-like" evidence="13">
    <location>
        <begin position="1262"/>
        <end position="1294"/>
    </location>
</feature>
<dbReference type="InterPro" id="IPR000782">
    <property type="entry name" value="FAS1_domain"/>
</dbReference>
<keyword evidence="8" id="KW-0325">Glycoprotein</keyword>
<dbReference type="Gene3D" id="2.10.25.10">
    <property type="entry name" value="Laminin"/>
    <property type="match status" value="8"/>
</dbReference>
<feature type="domain" description="FAS1" evidence="14">
    <location>
        <begin position="2219"/>
        <end position="2346"/>
    </location>
</feature>
<accession>A0A8C9RKG4</accession>
<comment type="caution">
    <text evidence="10">Lacks conserved residue(s) required for the propagation of feature annotation.</text>
</comment>
<keyword evidence="17" id="KW-1185">Reference proteome</keyword>
<keyword evidence="2 10" id="KW-0245">EGF-like domain</keyword>
<feature type="domain" description="FAS1" evidence="14">
    <location>
        <begin position="332"/>
        <end position="458"/>
    </location>
</feature>
<dbReference type="InterPro" id="IPR009030">
    <property type="entry name" value="Growth_fac_rcpt_cys_sf"/>
</dbReference>
<feature type="domain" description="EGF-like" evidence="13">
    <location>
        <begin position="1301"/>
        <end position="1338"/>
    </location>
</feature>
<dbReference type="SMART" id="SM00180">
    <property type="entry name" value="EGF_Lam"/>
    <property type="match status" value="3"/>
</dbReference>
<feature type="domain" description="EGF-like" evidence="13">
    <location>
        <begin position="654"/>
        <end position="694"/>
    </location>
</feature>
<dbReference type="SUPFAM" id="SSF56436">
    <property type="entry name" value="C-type lectin-like"/>
    <property type="match status" value="1"/>
</dbReference>
<feature type="domain" description="EGF-like" evidence="13">
    <location>
        <begin position="1954"/>
        <end position="1988"/>
    </location>
</feature>
<feature type="domain" description="EGF-like" evidence="13">
    <location>
        <begin position="823"/>
        <end position="865"/>
    </location>
</feature>
<dbReference type="GO" id="GO:0090118">
    <property type="term" value="P:receptor-mediated endocytosis involved in cholesterol transport"/>
    <property type="evidence" value="ECO:0007669"/>
    <property type="project" value="Ensembl"/>
</dbReference>
<dbReference type="PROSITE" id="PS01241">
    <property type="entry name" value="LINK_1"/>
    <property type="match status" value="1"/>
</dbReference>
<comment type="subcellular location">
    <subcellularLocation>
        <location evidence="1">Membrane</location>
        <topology evidence="1">Single-pass type I membrane protein</topology>
    </subcellularLocation>
</comment>
<feature type="transmembrane region" description="Helical" evidence="12">
    <location>
        <begin position="2366"/>
        <end position="2388"/>
    </location>
</feature>
<dbReference type="GO" id="GO:0005044">
    <property type="term" value="F:scavenger receptor activity"/>
    <property type="evidence" value="ECO:0007669"/>
    <property type="project" value="Ensembl"/>
</dbReference>
<keyword evidence="9" id="KW-0424">Laminin EGF-like domain</keyword>
<keyword evidence="4 12" id="KW-1133">Transmembrane helix</keyword>
<feature type="domain" description="FAS1" evidence="14">
    <location>
        <begin position="907"/>
        <end position="1032"/>
    </location>
</feature>
<feature type="domain" description="Link" evidence="15">
    <location>
        <begin position="2106"/>
        <end position="2199"/>
    </location>
</feature>
<dbReference type="PROSITE" id="PS50026">
    <property type="entry name" value="EGF_3"/>
    <property type="match status" value="15"/>
</dbReference>
<organism evidence="16 17">
    <name type="scientific">Scleropages formosus</name>
    <name type="common">Asian bonytongue</name>
    <name type="synonym">Osteoglossum formosum</name>
    <dbReference type="NCBI Taxonomy" id="113540"/>
    <lineage>
        <taxon>Eukaryota</taxon>
        <taxon>Metazoa</taxon>
        <taxon>Chordata</taxon>
        <taxon>Craniata</taxon>
        <taxon>Vertebrata</taxon>
        <taxon>Euteleostomi</taxon>
        <taxon>Actinopterygii</taxon>
        <taxon>Neopterygii</taxon>
        <taxon>Teleostei</taxon>
        <taxon>Osteoglossocephala</taxon>
        <taxon>Osteoglossomorpha</taxon>
        <taxon>Osteoglossiformes</taxon>
        <taxon>Osteoglossidae</taxon>
        <taxon>Scleropages</taxon>
    </lineage>
</organism>
<dbReference type="GO" id="GO:0007155">
    <property type="term" value="P:cell adhesion"/>
    <property type="evidence" value="ECO:0007669"/>
    <property type="project" value="InterPro"/>
</dbReference>
<dbReference type="PROSITE" id="PS01248">
    <property type="entry name" value="EGF_LAM_1"/>
    <property type="match status" value="2"/>
</dbReference>
<evidence type="ECO:0000256" key="1">
    <source>
        <dbReference type="ARBA" id="ARBA00004479"/>
    </source>
</evidence>
<dbReference type="InterPro" id="IPR036378">
    <property type="entry name" value="FAS1_dom_sf"/>
</dbReference>
<feature type="disulfide bond" evidence="11">
    <location>
        <begin position="2128"/>
        <end position="2197"/>
    </location>
</feature>
<keyword evidence="5 12" id="KW-0472">Membrane</keyword>
<evidence type="ECO:0000256" key="8">
    <source>
        <dbReference type="ARBA" id="ARBA00023180"/>
    </source>
</evidence>
<sequence>MGKLLMERSTLLFQTKYNRCDEPGTEIFYTSCSSCAASPSMLCPQGSRKTSKGMGSTGCRYSVDIGGRTVVLPGCRHTCERMVTVKMCCPYFWGPLCLPCPSWSGRACNWHGTCMDGFTGNGTCVCDEGATGFACQECKKKDTYGLKCASECNCYHYGECSSGPHGDGQCYCQPPYTGPKCSAVSQSCRNCTAYSYCKGDEKSAECECLPGFRKTGTTCTGNKDSFIHLNYRCKCKDGYQGNGMLCTPVNPCDTDNGGCPANSTSCVYVSPGKSRCECKSGMEGSSPSLGCRLKNVCVENSCHRTAECQTGPDGDPICTCSKQQIGDGKRCYGNIMERILELNREDSLKGRLSGSITSFEKGCQLILSKQGPLTVFVPLLSHSAAQVNSIFCKNHVILGQRLISELEREDHWLLSGNTASFQNSKRFTITQSPFQNFGVILSNIPAANGIIHRNPPTIRIFSSSQMKIGIYFLTLWQNCGAALPLKSPGPLTVFVPSNDAVDRARDGSIMYMLTKAKYKLQTLLKHHIFSLAAVTVDQLAGMSEFQSMAHETITVNVSSDGRLSLSDKGINLESRDIIASNGIIHVIDGVLVPPSIVPILPHRCDVTDSKIMSHMRDCEYSASPLSSLLSSKGCAKYCNTTTRPECCKGFYGPDCKPCIGGFDHPCYNKGTCNDGIKGDGSCSCAPRFTGIACHICSDPKKHGDNCDEDCRCVHGECDNRPGSNGVCRQGSCQQDYSGDLCNLVVSQCSADSFLHCDHNANCVTGEGGKPSCVCKPGFEGDGHFCVLRNPCLEPNRGGCDINVSNTSCLCNEGWTGDGLVCAEINNCLLSTRGGCHANADCTATAPGQNECTCKKGYMGDGITCDLIDPCRSKNGGCHPLAKCTFEGNGTRVCNCTDGFAGDGFQCYGDILTELAGRFDFITFYNLIQFILEDNITALVPSESAFKSLSKSKKEFWLDSFRLPFLLRVHCLKGVFSSKDLEQRVHEKLPTLHEKTKWEIRNETGEVMVQNATIIIPDIRASNGYIHVINMMLQPPLSDIPPPPPNLMEFLNGNPAFSLFSRAVVFYNLTDQIEAKKYTILIPTNEAIKEHLDKTNSTELDEDTVKYHVIVDAQLFPKDLRTGLLKTTLLGSSYQIMFHTGTQNESFANDVLLNGNFSETKNGIVTGVSKILEIHKNFCNKEIALKVRGRCGACDEVPKCSYLSAKPQNFPPNMKSNCKYRKRVGTKRILVPGCVMDCLRKILDHTCCLGYFGHTCLKCPGKPGSWCSNNGKCLDGYNGSGECQCDEGYNGTACETCKPGRFGHDCKSACNCNHGRCLDGIDGDGSCLCYKGWRGPTCSVGKGVILSFSCIAGAPGAAATCSCIAGYQGNGITCKEVNPCDSNNGGCSKMANCTKTSPGERICTCKEGYTGDGLVCQEKNPCLKYNGGCHPKALCLKVGPTQVTCACESGYSGTGRYCFPVNPCRTANGGCSWNAWCEFTGPGNRTCKCRKNYIGDGFICKGNVNYVSLSSTARGSKINEFSGKGPLTAFIPHVDYIRNFTVDLSWDNASRINDLLRYHVVACEQLMLSDLKSSDKIITLSGYPLTFTVREGVVYVNNEAKIITSDYTTSNGVMHFIDKVLVPYDLKSKSDLPPLNVTAAAEAYGYHVFSKLLQDADLMSMIQNPVHHPFTMLWPKDEVFNSFPEERKKWLYSADHKDKLAAYMKAHIVRDTKLTAANLPSDESVRTMYGSTISFSCDKKVVGDILVDAGNAKIVERHLEFNVGIAHGIDQVLEPPDLGARCDTFTEIKLTGRCGSCAFTPSCPYGFSYLGNTKPCRYNRYPSVPYYRRRFYDLYNYNFPNMYGCEKECGKSDWVPQCCKNHYGQNCQVCPGGLEAPCSNQGTCDDGKRGTGNCMCHGGFTGTACELCATNHYGPNCTACACTAHGKCDGGLEGDGSCFCQEGWTGDQCQLKLAEKPICSPECHPNAVCQPGNTCQCELLYEGDGRNCTAPDLCSEYNGGCHTHANCTQVGVNITCTCLPGYTGDGVSCSAINRCVQEPNGGCSDFAKCTFTGPNERQCECLPGYVGNGIQCLEKVVPPVDRCLEDNGGCDPKAICKDLHFHENTAGVYHLRSPAGKYKLNYTDAIASCEAEQAKLANLSQLSDAQQLGMHLCVAGWLDGGKVGYPIIYPSAKCGDNHVGIVLYRSPVRTNSTYDAYCYRVKDVSCECGPGYVGDGYFCNGDLASIVATNANFSTFYSILLNYSSSAKGKDLMAILSTPSTSVTLFVPQNSGFYPNETWSGRDMEYHISTNNNIHFYNSLEHNSIIPSRLGLCFTVSNPSKLVNKRLIVDWDIPAINGIIHVIEGPLKAPPPPVNSRPANAHSHMTALTSVLVLVLVAALVAGLVFYIVKHKNDPFRFHYFRVKKKKKCSQFSTVLTCSCVKVYLAA</sequence>
<gene>
    <name evidence="16" type="primary">LOC108925525</name>
</gene>
<reference evidence="16" key="2">
    <citation type="submission" date="2025-08" db="UniProtKB">
        <authorList>
            <consortium name="Ensembl"/>
        </authorList>
    </citation>
    <scope>IDENTIFICATION</scope>
</reference>
<reference evidence="16 17" key="1">
    <citation type="submission" date="2019-04" db="EMBL/GenBank/DDBJ databases">
        <authorList>
            <consortium name="Wellcome Sanger Institute Data Sharing"/>
        </authorList>
    </citation>
    <scope>NUCLEOTIDE SEQUENCE [LARGE SCALE GENOMIC DNA]</scope>
</reference>
<feature type="domain" description="FAS1" evidence="14">
    <location>
        <begin position="455"/>
        <end position="591"/>
    </location>
</feature>
<dbReference type="InterPro" id="IPR000538">
    <property type="entry name" value="Link_dom"/>
</dbReference>
<feature type="domain" description="EGF-like" evidence="13">
    <location>
        <begin position="293"/>
        <end position="332"/>
    </location>
</feature>
<feature type="disulfide bond" evidence="10">
    <location>
        <begin position="1939"/>
        <end position="1948"/>
    </location>
</feature>
<dbReference type="PROSITE" id="PS01186">
    <property type="entry name" value="EGF_2"/>
    <property type="match status" value="9"/>
</dbReference>
<dbReference type="Proteomes" id="UP000694397">
    <property type="component" value="Chromosome 1"/>
</dbReference>
<dbReference type="InterPro" id="IPR016186">
    <property type="entry name" value="C-type_lectin-like/link_sf"/>
</dbReference>
<dbReference type="Gene3D" id="2.30.180.10">
    <property type="entry name" value="FAS1 domain"/>
    <property type="match status" value="6"/>
</dbReference>
<feature type="disulfide bond" evidence="10">
    <location>
        <begin position="172"/>
        <end position="181"/>
    </location>
</feature>
<reference evidence="16" key="3">
    <citation type="submission" date="2025-09" db="UniProtKB">
        <authorList>
            <consortium name="Ensembl"/>
        </authorList>
    </citation>
    <scope>IDENTIFICATION</scope>
</reference>
<proteinExistence type="predicted"/>
<dbReference type="GO" id="GO:0005540">
    <property type="term" value="F:hyaluronic acid binding"/>
    <property type="evidence" value="ECO:0007669"/>
    <property type="project" value="InterPro"/>
</dbReference>
<evidence type="ECO:0000256" key="7">
    <source>
        <dbReference type="ARBA" id="ARBA00023170"/>
    </source>
</evidence>
<feature type="disulfide bond" evidence="10">
    <location>
        <begin position="1895"/>
        <end position="1904"/>
    </location>
</feature>
<dbReference type="GO" id="GO:0042632">
    <property type="term" value="P:cholesterol homeostasis"/>
    <property type="evidence" value="ECO:0007669"/>
    <property type="project" value="Ensembl"/>
</dbReference>
<feature type="domain" description="EGF-like" evidence="13">
    <location>
        <begin position="1989"/>
        <end position="2029"/>
    </location>
</feature>
<dbReference type="GeneTree" id="ENSGT00940000157928"/>
<dbReference type="InterPro" id="IPR024731">
    <property type="entry name" value="NELL2-like_EGF"/>
</dbReference>
<evidence type="ECO:0000256" key="10">
    <source>
        <dbReference type="PROSITE-ProRule" id="PRU00076"/>
    </source>
</evidence>
<dbReference type="SMART" id="SM00445">
    <property type="entry name" value="LINK"/>
    <property type="match status" value="1"/>
</dbReference>
<evidence type="ECO:0000313" key="17">
    <source>
        <dbReference type="Proteomes" id="UP000694397"/>
    </source>
</evidence>
<feature type="domain" description="FAS1" evidence="14">
    <location>
        <begin position="1043"/>
        <end position="1171"/>
    </location>
</feature>
<dbReference type="Ensembl" id="ENSSFOT00015021212.2">
    <property type="protein sequence ID" value="ENSSFOP00015020978.2"/>
    <property type="gene ID" value="ENSSFOG00015013421.2"/>
</dbReference>
<feature type="domain" description="EGF-like" evidence="13">
    <location>
        <begin position="866"/>
        <end position="905"/>
    </location>
</feature>